<dbReference type="EC" id="2.3.2.27" evidence="2"/>
<dbReference type="Proteomes" id="UP000604825">
    <property type="component" value="Unassembled WGS sequence"/>
</dbReference>
<dbReference type="InterPro" id="IPR058678">
    <property type="entry name" value="ARM_PUB"/>
</dbReference>
<dbReference type="PANTHER" id="PTHR22849:SF161">
    <property type="entry name" value="U-BOX DOMAIN-CONTAINING PROTEIN"/>
    <property type="match status" value="1"/>
</dbReference>
<keyword evidence="1 2" id="KW-0833">Ubl conjugation pathway</keyword>
<protein>
    <recommendedName>
        <fullName evidence="2 3">U-box domain-containing protein</fullName>
        <ecNumber evidence="2">2.3.2.27</ecNumber>
    </recommendedName>
    <alternativeName>
        <fullName evidence="2">RING-type E3 ubiquitin transferase PUB</fullName>
    </alternativeName>
</protein>
<proteinExistence type="predicted"/>
<evidence type="ECO:0000259" key="3">
    <source>
        <dbReference type="Pfam" id="PF25598"/>
    </source>
</evidence>
<dbReference type="EMBL" id="CAJGYO010000010">
    <property type="protein sequence ID" value="CAD6257926.1"/>
    <property type="molecule type" value="Genomic_DNA"/>
</dbReference>
<comment type="function">
    <text evidence="2">Functions as an E3 ubiquitin ligase.</text>
</comment>
<feature type="domain" description="U-box" evidence="3">
    <location>
        <begin position="7"/>
        <end position="127"/>
    </location>
</feature>
<dbReference type="OrthoDB" id="10064100at2759"/>
<comment type="caution">
    <text evidence="4">The sequence shown here is derived from an EMBL/GenBank/DDBJ whole genome shotgun (WGS) entry which is preliminary data.</text>
</comment>
<accession>A0A811QPG9</accession>
<evidence type="ECO:0000313" key="5">
    <source>
        <dbReference type="Proteomes" id="UP000604825"/>
    </source>
</evidence>
<evidence type="ECO:0000256" key="1">
    <source>
        <dbReference type="ARBA" id="ARBA00022786"/>
    </source>
</evidence>
<dbReference type="AlphaFoldDB" id="A0A811QPG9"/>
<evidence type="ECO:0000313" key="4">
    <source>
        <dbReference type="EMBL" id="CAD6257926.1"/>
    </source>
</evidence>
<dbReference type="GO" id="GO:0016567">
    <property type="term" value="P:protein ubiquitination"/>
    <property type="evidence" value="ECO:0007669"/>
    <property type="project" value="UniProtKB-UniRule"/>
</dbReference>
<comment type="catalytic activity">
    <reaction evidence="2">
        <text>S-ubiquitinyl-[E2 ubiquitin-conjugating enzyme]-L-cysteine + [acceptor protein]-L-lysine = [E2 ubiquitin-conjugating enzyme]-L-cysteine + N(6)-ubiquitinyl-[acceptor protein]-L-lysine.</text>
        <dbReference type="EC" id="2.3.2.27"/>
    </reaction>
</comment>
<dbReference type="Pfam" id="PF25598">
    <property type="entry name" value="ARM_PUB"/>
    <property type="match status" value="1"/>
</dbReference>
<evidence type="ECO:0000256" key="2">
    <source>
        <dbReference type="RuleBase" id="RU369093"/>
    </source>
</evidence>
<reference evidence="4" key="1">
    <citation type="submission" date="2020-10" db="EMBL/GenBank/DDBJ databases">
        <authorList>
            <person name="Han B."/>
            <person name="Lu T."/>
            <person name="Zhao Q."/>
            <person name="Huang X."/>
            <person name="Zhao Y."/>
        </authorList>
    </citation>
    <scope>NUCLEOTIDE SEQUENCE</scope>
</reference>
<keyword evidence="5" id="KW-1185">Reference proteome</keyword>
<gene>
    <name evidence="4" type="ORF">NCGR_LOCUS41409</name>
</gene>
<comment type="pathway">
    <text evidence="2">Protein modification; protein ubiquitination.</text>
</comment>
<sequence length="147" mass="16303">MRHSWRHLVCIAENDSLAGRLNIVLAIKDVVPCDRAFTDMSLTVDEVIDALAKIIKSPFCPQATKAGMVATYHLVLYIERIAVRLATAGLVPMLVEALVDADKSMSGKALVVLDAVLASEEGRRHTRSRCPWFVKKMTDLPLFENKI</sequence>
<name>A0A811QPG9_9POAL</name>
<dbReference type="PANTHER" id="PTHR22849">
    <property type="entry name" value="WDSAM1 PROTEIN"/>
    <property type="match status" value="1"/>
</dbReference>
<organism evidence="4 5">
    <name type="scientific">Miscanthus lutarioriparius</name>
    <dbReference type="NCBI Taxonomy" id="422564"/>
    <lineage>
        <taxon>Eukaryota</taxon>
        <taxon>Viridiplantae</taxon>
        <taxon>Streptophyta</taxon>
        <taxon>Embryophyta</taxon>
        <taxon>Tracheophyta</taxon>
        <taxon>Spermatophyta</taxon>
        <taxon>Magnoliopsida</taxon>
        <taxon>Liliopsida</taxon>
        <taxon>Poales</taxon>
        <taxon>Poaceae</taxon>
        <taxon>PACMAD clade</taxon>
        <taxon>Panicoideae</taxon>
        <taxon>Andropogonodae</taxon>
        <taxon>Andropogoneae</taxon>
        <taxon>Saccharinae</taxon>
        <taxon>Miscanthus</taxon>
    </lineage>
</organism>
<dbReference type="InterPro" id="IPR045185">
    <property type="entry name" value="PUB22/23/24-like"/>
</dbReference>
<dbReference type="GO" id="GO:0061630">
    <property type="term" value="F:ubiquitin protein ligase activity"/>
    <property type="evidence" value="ECO:0007669"/>
    <property type="project" value="UniProtKB-UniRule"/>
</dbReference>
<keyword evidence="2" id="KW-0808">Transferase</keyword>